<sequence>MSVNEPTTSSKSPLGSELLFLIARFLSNGPCQQAANVLVQELQKHELFPKGCDWEGNPRTRTYDELVRMNGHVGPDYLLQLCQRLGPLLDQLVPTETHGVRSLLGAGKTSLLRTPESVRKTIWKLTHLMVVQNGCTRLRPKDLVQPSMVQCFHARRAVGTGITPNQIPASIYTTVSMHDRKLGHLSAVYCVTFDRTGQYIITGADDALVKIWHARSGRLLATLRGHASEITDMAINYENTLLATGSIDKYVRVWCLKTKAPMSVLQGHTGHITTVQFSPQCKGDIRILMSSGSDGCVCFWLWNASTNTFNPKPKKFVERSHAGAQMLCTSFSPGGIFVATGNSDHVIRVYFLYASEPCKICELESHTNKVDSICYSNFTNRFVSGSEDGTARIWHYERQEWRATILSMATKLNSDGTEILPEDNSKVGDHLRVTMVSWNLDDSLVVTAVSDYTIKVWDSHTGKLLHILKAHEDDVYVLDSNPVDAKILLSAGHDGHIILWNIWTGVKIKSFFNNIQGQGHGAVYDCKFTPDGQSFAATDSHGHLLFFGFGANEEIKKVPQEVFFHTDYRPLIRDANNFVLDEQTQQPPHLMPPPFLVNIDGNPYPPIFQKLVPGREKLKENQLVPEIGINEAGDSEVIGDQDALEAQREAAAAAEALHLQQHNHLPPPSPHAAEAQPTPHLHQSPVEPHQQDHDYSRHEVAQENAHLRNGRDDEGYDEETDDEETEDSDNDDEGGGRLDDRARPSIDEMILRLQQEQDERILAQGGELPIASPPPPPPPPPVMPAPAAPAAPAAPRPAERRSSEGRVGLRRIGEMEGVRQSLGNMQQRATSRDLAAWKKRVVIQPVNLAMLKTSERKRLAFADDEINKYLMERKKKQAVPNTPSTLFGNMSRFKQQQPTKAEEKKKKSQHEETARNRLTTRALYDTEEEEEEEVETEHSDRDSDDSSYSDWTCEGSSNLQPPKRRSARKPKRRQVSSSDDEDEEDEEIVVETDDDEDEDDNVGDEDDDDEEYKAYIKKPKKTSEKPEEPQAVKTLVKKKLPAAPKTGKTKKPSKRKSAINRNNLPEITELKEEFRPPEWLTGTIPRKTPYVPQMGDEVMYFRQGHELYLQAVEKHKSYEISSNVCLPWQKNPHLREMELVKIVGIRYEVKPPRLCSLKLAYYSDQGKMSGGNFTIRYHDMPDVIDFLVLKQHFEIAYERHWKPGARFRSMIDDQWWMGKIESQSPLNRMFTDSLFQCFVVNWDNGEYERLSPWDMEPINENLLPSSVGGGVPVDPEELKDLLYTPKPNEWSSQGRESETERILQGLEAVMGHSAAEPFNAPVDLNAFPLYAMIIEYPIDLSTIKARLENGYYRRINALQWDMRHILSNAKKFNEDGTPICRSAAMITDTLLRFCSDPSCEDPMPVLDELSRGQKFSWGSKVKDEDKDDGAEGTSSGGKRKRGEGDERRSKRQRTEPPPDPNAWKQQCSDLLSFMLECEDAGPFKEPVNREIYPNYYNVIENPMDLGTVEGRLVSEFYSSPVDFAKDVRLIFHNSRNFNTNKRSRIFSMTLRLSAMFEERVQKIFTTWRAAAKSKTSVTGSARASTSSAAADSTKLSVSTGQSGQSSVPPPQTTRSRSAVVARSQTSGRSSEERTKTALSTRRSVTRPPVDSDSDKTEVEDGSDDDDDDGAEGEAEGEEGEAEGRDSSDKENYNEDEDTEIEEDDSPKAAAGRHRTPGAAPSSSRRKNGAGKKGVSNGHESYRTRAKTGSLRPKRYMSSDEDEDKDVAKNTKRAPSYSSRESSLHLVDEEDDNDGEESSSGTHTSSDTDHSGSRRKSKKTSKTPHRTHRKSASKSSRSKSKRRHNDSSEDEEEEEEDTDVVTEDSDSEAESGEGQTRKPKPKRRATVEVERSSGKKQSGSGSRTTRNQGKRTFNYLEDSDDEYGGDPTSMSVSSRGRIRKMTKRARANRVDD</sequence>
<feature type="compositionally biased region" description="Pro residues" evidence="6">
    <location>
        <begin position="771"/>
        <end position="795"/>
    </location>
</feature>
<feature type="compositionally biased region" description="Basic residues" evidence="6">
    <location>
        <begin position="1935"/>
        <end position="1951"/>
    </location>
</feature>
<dbReference type="Proteomes" id="UP001374579">
    <property type="component" value="Unassembled WGS sequence"/>
</dbReference>
<evidence type="ECO:0000313" key="8">
    <source>
        <dbReference type="EMBL" id="KAK7108775.1"/>
    </source>
</evidence>
<feature type="region of interest" description="Disordered" evidence="6">
    <location>
        <begin position="1575"/>
        <end position="1951"/>
    </location>
</feature>
<evidence type="ECO:0000259" key="7">
    <source>
        <dbReference type="PROSITE" id="PS50014"/>
    </source>
</evidence>
<feature type="compositionally biased region" description="Basic residues" evidence="6">
    <location>
        <begin position="1047"/>
        <end position="1058"/>
    </location>
</feature>
<feature type="compositionally biased region" description="Acidic residues" evidence="6">
    <location>
        <begin position="1847"/>
        <end position="1870"/>
    </location>
</feature>
<feature type="compositionally biased region" description="Basic and acidic residues" evidence="6">
    <location>
        <begin position="689"/>
        <end position="713"/>
    </location>
</feature>
<feature type="compositionally biased region" description="Basic and acidic residues" evidence="6">
    <location>
        <begin position="1021"/>
        <end position="1030"/>
    </location>
</feature>
<keyword evidence="9" id="KW-1185">Reference proteome</keyword>
<dbReference type="CDD" id="cd05529">
    <property type="entry name" value="Bromo_WDR9_I_like"/>
    <property type="match status" value="1"/>
</dbReference>
<feature type="region of interest" description="Disordered" evidence="6">
    <location>
        <begin position="871"/>
        <end position="1070"/>
    </location>
</feature>
<dbReference type="SMART" id="SM00320">
    <property type="entry name" value="WD40"/>
    <property type="match status" value="8"/>
</dbReference>
<feature type="compositionally biased region" description="Acidic residues" evidence="6">
    <location>
        <begin position="714"/>
        <end position="733"/>
    </location>
</feature>
<dbReference type="Pfam" id="PF00400">
    <property type="entry name" value="WD40"/>
    <property type="match status" value="7"/>
</dbReference>
<feature type="compositionally biased region" description="Basic and acidic residues" evidence="6">
    <location>
        <begin position="1442"/>
        <end position="1456"/>
    </location>
</feature>
<evidence type="ECO:0000256" key="6">
    <source>
        <dbReference type="SAM" id="MobiDB-lite"/>
    </source>
</evidence>
<dbReference type="InterPro" id="IPR001680">
    <property type="entry name" value="WD40_rpt"/>
</dbReference>
<feature type="repeat" description="WD" evidence="5">
    <location>
        <begin position="468"/>
        <end position="510"/>
    </location>
</feature>
<dbReference type="InterPro" id="IPR057451">
    <property type="entry name" value="BRWD/PHIP_AD"/>
</dbReference>
<feature type="repeat" description="WD" evidence="5">
    <location>
        <begin position="265"/>
        <end position="300"/>
    </location>
</feature>
<dbReference type="GO" id="GO:0007010">
    <property type="term" value="P:cytoskeleton organization"/>
    <property type="evidence" value="ECO:0007669"/>
    <property type="project" value="TreeGrafter"/>
</dbReference>
<dbReference type="Pfam" id="PF00439">
    <property type="entry name" value="Bromodomain"/>
    <property type="match status" value="2"/>
</dbReference>
<dbReference type="PRINTS" id="PR00503">
    <property type="entry name" value="BROMODOMAIN"/>
</dbReference>
<dbReference type="CDD" id="cd00200">
    <property type="entry name" value="WD40"/>
    <property type="match status" value="1"/>
</dbReference>
<dbReference type="FunFam" id="1.20.920.10:FF:000066">
    <property type="entry name" value="Transcription initiation factor TFIID subunit 1"/>
    <property type="match status" value="2"/>
</dbReference>
<proteinExistence type="predicted"/>
<feature type="compositionally biased region" description="Low complexity" evidence="6">
    <location>
        <begin position="1575"/>
        <end position="1606"/>
    </location>
</feature>
<accession>A0AAN9BSD3</accession>
<reference evidence="8 9" key="1">
    <citation type="submission" date="2024-02" db="EMBL/GenBank/DDBJ databases">
        <title>Chromosome-scale genome assembly of the rough periwinkle Littorina saxatilis.</title>
        <authorList>
            <person name="De Jode A."/>
            <person name="Faria R."/>
            <person name="Formenti G."/>
            <person name="Sims Y."/>
            <person name="Smith T.P."/>
            <person name="Tracey A."/>
            <person name="Wood J.M.D."/>
            <person name="Zagrodzka Z.B."/>
            <person name="Johannesson K."/>
            <person name="Butlin R.K."/>
            <person name="Leder E.H."/>
        </authorList>
    </citation>
    <scope>NUCLEOTIDE SEQUENCE [LARGE SCALE GENOMIC DNA]</scope>
    <source>
        <strain evidence="8">Snail1</strain>
        <tissue evidence="8">Muscle</tissue>
    </source>
</reference>
<dbReference type="GO" id="GO:0005634">
    <property type="term" value="C:nucleus"/>
    <property type="evidence" value="ECO:0007669"/>
    <property type="project" value="TreeGrafter"/>
</dbReference>
<feature type="domain" description="Bromo" evidence="7">
    <location>
        <begin position="1475"/>
        <end position="1545"/>
    </location>
</feature>
<feature type="domain" description="Bromo" evidence="7">
    <location>
        <begin position="1310"/>
        <end position="1380"/>
    </location>
</feature>
<dbReference type="InterPro" id="IPR018359">
    <property type="entry name" value="Bromodomain_CS"/>
</dbReference>
<feature type="compositionally biased region" description="Basic residues" evidence="6">
    <location>
        <begin position="1812"/>
        <end position="1843"/>
    </location>
</feature>
<feature type="repeat" description="WD" evidence="5">
    <location>
        <begin position="363"/>
        <end position="404"/>
    </location>
</feature>
<dbReference type="PANTHER" id="PTHR16266:SF17">
    <property type="entry name" value="BRWD3"/>
    <property type="match status" value="1"/>
</dbReference>
<feature type="compositionally biased region" description="Acidic residues" evidence="6">
    <location>
        <begin position="925"/>
        <end position="935"/>
    </location>
</feature>
<dbReference type="SUPFAM" id="SSF50978">
    <property type="entry name" value="WD40 repeat-like"/>
    <property type="match status" value="1"/>
</dbReference>
<feature type="compositionally biased region" description="Basic and acidic residues" evidence="6">
    <location>
        <begin position="734"/>
        <end position="761"/>
    </location>
</feature>
<dbReference type="InterPro" id="IPR019775">
    <property type="entry name" value="WD40_repeat_CS"/>
</dbReference>
<evidence type="ECO:0000256" key="5">
    <source>
        <dbReference type="PROSITE-ProRule" id="PRU00221"/>
    </source>
</evidence>
<dbReference type="SMART" id="SM00297">
    <property type="entry name" value="BROMO"/>
    <property type="match status" value="2"/>
</dbReference>
<keyword evidence="1 5" id="KW-0853">WD repeat</keyword>
<keyword evidence="3 4" id="KW-0103">Bromodomain</keyword>
<evidence type="ECO:0000313" key="9">
    <source>
        <dbReference type="Proteomes" id="UP001374579"/>
    </source>
</evidence>
<dbReference type="GO" id="GO:0008360">
    <property type="term" value="P:regulation of cell shape"/>
    <property type="evidence" value="ECO:0007669"/>
    <property type="project" value="TreeGrafter"/>
</dbReference>
<feature type="compositionally biased region" description="Basic residues" evidence="6">
    <location>
        <begin position="962"/>
        <end position="974"/>
    </location>
</feature>
<feature type="repeat" description="WD" evidence="5">
    <location>
        <begin position="181"/>
        <end position="222"/>
    </location>
</feature>
<comment type="caution">
    <text evidence="8">The sequence shown here is derived from an EMBL/GenBank/DDBJ whole genome shotgun (WGS) entry which is preliminary data.</text>
</comment>
<feature type="region of interest" description="Disordered" evidence="6">
    <location>
        <begin position="1417"/>
        <end position="1463"/>
    </location>
</feature>
<feature type="compositionally biased region" description="Polar residues" evidence="6">
    <location>
        <begin position="879"/>
        <end position="899"/>
    </location>
</feature>
<keyword evidence="2" id="KW-0677">Repeat</keyword>
<feature type="compositionally biased region" description="Acidic residues" evidence="6">
    <location>
        <begin position="978"/>
        <end position="1011"/>
    </location>
</feature>
<dbReference type="InterPro" id="IPR001487">
    <property type="entry name" value="Bromodomain"/>
</dbReference>
<dbReference type="EMBL" id="JBAMIC010000004">
    <property type="protein sequence ID" value="KAK7108775.1"/>
    <property type="molecule type" value="Genomic_DNA"/>
</dbReference>
<feature type="repeat" description="WD" evidence="5">
    <location>
        <begin position="426"/>
        <end position="467"/>
    </location>
</feature>
<dbReference type="InterPro" id="IPR057452">
    <property type="entry name" value="BRWD/PHIP_N"/>
</dbReference>
<dbReference type="PROSITE" id="PS00633">
    <property type="entry name" value="BROMODOMAIN_1"/>
    <property type="match status" value="1"/>
</dbReference>
<dbReference type="Gene3D" id="2.130.10.10">
    <property type="entry name" value="YVTN repeat-like/Quinoprotein amine dehydrogenase"/>
    <property type="match status" value="2"/>
</dbReference>
<feature type="compositionally biased region" description="Acidic residues" evidence="6">
    <location>
        <begin position="1693"/>
        <end position="1704"/>
    </location>
</feature>
<feature type="compositionally biased region" description="Basic and acidic residues" evidence="6">
    <location>
        <begin position="900"/>
        <end position="915"/>
    </location>
</feature>
<dbReference type="Gene3D" id="1.20.920.10">
    <property type="entry name" value="Bromodomain-like"/>
    <property type="match status" value="2"/>
</dbReference>
<dbReference type="Pfam" id="PF25313">
    <property type="entry name" value="BRWD_AD"/>
    <property type="match status" value="1"/>
</dbReference>
<name>A0AAN9BSD3_9CAEN</name>
<feature type="repeat" description="WD" evidence="5">
    <location>
        <begin position="223"/>
        <end position="264"/>
    </location>
</feature>
<dbReference type="Pfam" id="PF25437">
    <property type="entry name" value="BRWD1_N"/>
    <property type="match status" value="1"/>
</dbReference>
<evidence type="ECO:0000256" key="2">
    <source>
        <dbReference type="ARBA" id="ARBA00022737"/>
    </source>
</evidence>
<evidence type="ECO:0000256" key="1">
    <source>
        <dbReference type="ARBA" id="ARBA00022574"/>
    </source>
</evidence>
<dbReference type="PROSITE" id="PS50082">
    <property type="entry name" value="WD_REPEATS_2"/>
    <property type="match status" value="6"/>
</dbReference>
<dbReference type="InterPro" id="IPR036322">
    <property type="entry name" value="WD40_repeat_dom_sf"/>
</dbReference>
<dbReference type="InterPro" id="IPR052060">
    <property type="entry name" value="Bromo_WD_repeat"/>
</dbReference>
<dbReference type="InterPro" id="IPR015943">
    <property type="entry name" value="WD40/YVTN_repeat-like_dom_sf"/>
</dbReference>
<dbReference type="PROSITE" id="PS50294">
    <property type="entry name" value="WD_REPEATS_REGION"/>
    <property type="match status" value="5"/>
</dbReference>
<dbReference type="InterPro" id="IPR036427">
    <property type="entry name" value="Bromodomain-like_sf"/>
</dbReference>
<evidence type="ECO:0000256" key="4">
    <source>
        <dbReference type="PROSITE-ProRule" id="PRU00035"/>
    </source>
</evidence>
<dbReference type="PROSITE" id="PS00678">
    <property type="entry name" value="WD_REPEATS_1"/>
    <property type="match status" value="1"/>
</dbReference>
<dbReference type="GO" id="GO:0006357">
    <property type="term" value="P:regulation of transcription by RNA polymerase II"/>
    <property type="evidence" value="ECO:0007669"/>
    <property type="project" value="TreeGrafter"/>
</dbReference>
<feature type="compositionally biased region" description="Acidic residues" evidence="6">
    <location>
        <begin position="1659"/>
        <end position="1680"/>
    </location>
</feature>
<organism evidence="8 9">
    <name type="scientific">Littorina saxatilis</name>
    <dbReference type="NCBI Taxonomy" id="31220"/>
    <lineage>
        <taxon>Eukaryota</taxon>
        <taxon>Metazoa</taxon>
        <taxon>Spiralia</taxon>
        <taxon>Lophotrochozoa</taxon>
        <taxon>Mollusca</taxon>
        <taxon>Gastropoda</taxon>
        <taxon>Caenogastropoda</taxon>
        <taxon>Littorinimorpha</taxon>
        <taxon>Littorinoidea</taxon>
        <taxon>Littorinidae</taxon>
        <taxon>Littorina</taxon>
    </lineage>
</organism>
<evidence type="ECO:0000256" key="3">
    <source>
        <dbReference type="ARBA" id="ARBA00023117"/>
    </source>
</evidence>
<feature type="region of interest" description="Disordered" evidence="6">
    <location>
        <begin position="662"/>
        <end position="812"/>
    </location>
</feature>
<dbReference type="PANTHER" id="PTHR16266">
    <property type="entry name" value="WD REPEAT DOMAIN 9"/>
    <property type="match status" value="1"/>
</dbReference>
<dbReference type="SUPFAM" id="SSF47370">
    <property type="entry name" value="Bromodomain"/>
    <property type="match status" value="2"/>
</dbReference>
<dbReference type="PROSITE" id="PS50014">
    <property type="entry name" value="BROMODOMAIN_2"/>
    <property type="match status" value="2"/>
</dbReference>
<feature type="compositionally biased region" description="Basic and acidic residues" evidence="6">
    <location>
        <begin position="1681"/>
        <end position="1692"/>
    </location>
</feature>
<feature type="compositionally biased region" description="Acidic residues" evidence="6">
    <location>
        <begin position="1787"/>
        <end position="1796"/>
    </location>
</feature>
<gene>
    <name evidence="8" type="ORF">V1264_016445</name>
</gene>
<protein>
    <recommendedName>
        <fullName evidence="7">Bromo domain-containing protein</fullName>
    </recommendedName>
</protein>